<keyword evidence="1" id="KW-0812">Transmembrane</keyword>
<gene>
    <name evidence="2" type="ORF">DAPPUDRAFT_300228</name>
</gene>
<evidence type="ECO:0000313" key="3">
    <source>
        <dbReference type="Proteomes" id="UP000000305"/>
    </source>
</evidence>
<keyword evidence="1" id="KW-1133">Transmembrane helix</keyword>
<evidence type="ECO:0000313" key="2">
    <source>
        <dbReference type="EMBL" id="EFX85204.1"/>
    </source>
</evidence>
<organism evidence="2 3">
    <name type="scientific">Daphnia pulex</name>
    <name type="common">Water flea</name>
    <dbReference type="NCBI Taxonomy" id="6669"/>
    <lineage>
        <taxon>Eukaryota</taxon>
        <taxon>Metazoa</taxon>
        <taxon>Ecdysozoa</taxon>
        <taxon>Arthropoda</taxon>
        <taxon>Crustacea</taxon>
        <taxon>Branchiopoda</taxon>
        <taxon>Diplostraca</taxon>
        <taxon>Cladocera</taxon>
        <taxon>Anomopoda</taxon>
        <taxon>Daphniidae</taxon>
        <taxon>Daphnia</taxon>
    </lineage>
</organism>
<sequence length="164" mass="17703">MICNKLSKCCCCMSLQTGTKIVGVFSMLGGIGGLALSLAQLTSFINAEYVIGGEILPSSLNQLTGSLVVIAFTASVLVAASKNGKPMLLVPWLVLKSISLFVAIFYSFYFGVSSVMTGDDQGMSYVSVLVIGIVLYSYFWLVVYSYYHELVTGMKKEALINEKC</sequence>
<feature type="transmembrane region" description="Helical" evidence="1">
    <location>
        <begin position="62"/>
        <end position="80"/>
    </location>
</feature>
<feature type="transmembrane region" description="Helical" evidence="1">
    <location>
        <begin position="92"/>
        <end position="112"/>
    </location>
</feature>
<dbReference type="InParanoid" id="E9G5G7"/>
<name>E9G5G7_DAPPU</name>
<keyword evidence="3" id="KW-1185">Reference proteome</keyword>
<dbReference type="OMA" id="NHHESGF"/>
<keyword evidence="1" id="KW-0472">Membrane</keyword>
<dbReference type="KEGG" id="dpx:DAPPUDRAFT_300228"/>
<dbReference type="InterPro" id="IPR053077">
    <property type="entry name" value="MARVEL_domain_protein_3"/>
</dbReference>
<accession>E9G5G7</accession>
<dbReference type="InterPro" id="IPR031720">
    <property type="entry name" value="DUF4728"/>
</dbReference>
<reference evidence="2 3" key="1">
    <citation type="journal article" date="2011" name="Science">
        <title>The ecoresponsive genome of Daphnia pulex.</title>
        <authorList>
            <person name="Colbourne J.K."/>
            <person name="Pfrender M.E."/>
            <person name="Gilbert D."/>
            <person name="Thomas W.K."/>
            <person name="Tucker A."/>
            <person name="Oakley T.H."/>
            <person name="Tokishita S."/>
            <person name="Aerts A."/>
            <person name="Arnold G.J."/>
            <person name="Basu M.K."/>
            <person name="Bauer D.J."/>
            <person name="Caceres C.E."/>
            <person name="Carmel L."/>
            <person name="Casola C."/>
            <person name="Choi J.H."/>
            <person name="Detter J.C."/>
            <person name="Dong Q."/>
            <person name="Dusheyko S."/>
            <person name="Eads B.D."/>
            <person name="Frohlich T."/>
            <person name="Geiler-Samerotte K.A."/>
            <person name="Gerlach D."/>
            <person name="Hatcher P."/>
            <person name="Jogdeo S."/>
            <person name="Krijgsveld J."/>
            <person name="Kriventseva E.V."/>
            <person name="Kultz D."/>
            <person name="Laforsch C."/>
            <person name="Lindquist E."/>
            <person name="Lopez J."/>
            <person name="Manak J.R."/>
            <person name="Muller J."/>
            <person name="Pangilinan J."/>
            <person name="Patwardhan R.P."/>
            <person name="Pitluck S."/>
            <person name="Pritham E.J."/>
            <person name="Rechtsteiner A."/>
            <person name="Rho M."/>
            <person name="Rogozin I.B."/>
            <person name="Sakarya O."/>
            <person name="Salamov A."/>
            <person name="Schaack S."/>
            <person name="Shapiro H."/>
            <person name="Shiga Y."/>
            <person name="Skalitzky C."/>
            <person name="Smith Z."/>
            <person name="Souvorov A."/>
            <person name="Sung W."/>
            <person name="Tang Z."/>
            <person name="Tsuchiya D."/>
            <person name="Tu H."/>
            <person name="Vos H."/>
            <person name="Wang M."/>
            <person name="Wolf Y.I."/>
            <person name="Yamagata H."/>
            <person name="Yamada T."/>
            <person name="Ye Y."/>
            <person name="Shaw J.R."/>
            <person name="Andrews J."/>
            <person name="Crease T.J."/>
            <person name="Tang H."/>
            <person name="Lucas S.M."/>
            <person name="Robertson H.M."/>
            <person name="Bork P."/>
            <person name="Koonin E.V."/>
            <person name="Zdobnov E.M."/>
            <person name="Grigoriev I.V."/>
            <person name="Lynch M."/>
            <person name="Boore J.L."/>
        </authorList>
    </citation>
    <scope>NUCLEOTIDE SEQUENCE [LARGE SCALE GENOMIC DNA]</scope>
</reference>
<dbReference type="AlphaFoldDB" id="E9G5G7"/>
<protein>
    <submittedName>
        <fullName evidence="2">Uncharacterized protein</fullName>
    </submittedName>
</protein>
<feature type="transmembrane region" description="Helical" evidence="1">
    <location>
        <begin position="124"/>
        <end position="147"/>
    </location>
</feature>
<evidence type="ECO:0000256" key="1">
    <source>
        <dbReference type="SAM" id="Phobius"/>
    </source>
</evidence>
<dbReference type="eggNOG" id="ENOG502TB91">
    <property type="taxonomic scope" value="Eukaryota"/>
</dbReference>
<feature type="transmembrane region" description="Helical" evidence="1">
    <location>
        <begin position="21"/>
        <end position="42"/>
    </location>
</feature>
<dbReference type="EMBL" id="GL732532">
    <property type="protein sequence ID" value="EFX85204.1"/>
    <property type="molecule type" value="Genomic_DNA"/>
</dbReference>
<dbReference type="PANTHER" id="PTHR34609:SF17">
    <property type="entry name" value="GEO08273P1-RELATED"/>
    <property type="match status" value="1"/>
</dbReference>
<dbReference type="Pfam" id="PF15860">
    <property type="entry name" value="DUF4728"/>
    <property type="match status" value="1"/>
</dbReference>
<dbReference type="Proteomes" id="UP000000305">
    <property type="component" value="Unassembled WGS sequence"/>
</dbReference>
<proteinExistence type="predicted"/>
<dbReference type="PhylomeDB" id="E9G5G7"/>
<dbReference type="PANTHER" id="PTHR34609">
    <property type="entry name" value="GEO08273P1-RELATED"/>
    <property type="match status" value="1"/>
</dbReference>
<dbReference type="OrthoDB" id="6347032at2759"/>
<dbReference type="HOGENOM" id="CLU_1612478_0_0_1"/>